<dbReference type="Proteomes" id="UP000266841">
    <property type="component" value="Unassembled WGS sequence"/>
</dbReference>
<dbReference type="EMBL" id="AGNL01004475">
    <property type="protein sequence ID" value="EJK73465.1"/>
    <property type="molecule type" value="Genomic_DNA"/>
</dbReference>
<comment type="caution">
    <text evidence="2">The sequence shown here is derived from an EMBL/GenBank/DDBJ whole genome shotgun (WGS) entry which is preliminary data.</text>
</comment>
<accession>K0T714</accession>
<evidence type="ECO:0000313" key="3">
    <source>
        <dbReference type="Proteomes" id="UP000266841"/>
    </source>
</evidence>
<protein>
    <submittedName>
        <fullName evidence="2">Uncharacterized protein</fullName>
    </submittedName>
</protein>
<feature type="compositionally biased region" description="Basic and acidic residues" evidence="1">
    <location>
        <begin position="22"/>
        <end position="34"/>
    </location>
</feature>
<evidence type="ECO:0000256" key="1">
    <source>
        <dbReference type="SAM" id="MobiDB-lite"/>
    </source>
</evidence>
<evidence type="ECO:0000313" key="2">
    <source>
        <dbReference type="EMBL" id="EJK73465.1"/>
    </source>
</evidence>
<proteinExistence type="predicted"/>
<dbReference type="AlphaFoldDB" id="K0T714"/>
<sequence>MVYNVPLPWPFSQTSGSCVGSGERKIRSAGRDSSTDSTTSGGRTTAAIYHQASLKISPRAQSRTLGDLERVGHGCMSSTLPIIAVLCQLSRPSSLVLYITVFAR</sequence>
<feature type="region of interest" description="Disordered" evidence="1">
    <location>
        <begin position="14"/>
        <end position="43"/>
    </location>
</feature>
<keyword evidence="3" id="KW-1185">Reference proteome</keyword>
<organism evidence="2 3">
    <name type="scientific">Thalassiosira oceanica</name>
    <name type="common">Marine diatom</name>
    <dbReference type="NCBI Taxonomy" id="159749"/>
    <lineage>
        <taxon>Eukaryota</taxon>
        <taxon>Sar</taxon>
        <taxon>Stramenopiles</taxon>
        <taxon>Ochrophyta</taxon>
        <taxon>Bacillariophyta</taxon>
        <taxon>Coscinodiscophyceae</taxon>
        <taxon>Thalassiosirophycidae</taxon>
        <taxon>Thalassiosirales</taxon>
        <taxon>Thalassiosiraceae</taxon>
        <taxon>Thalassiosira</taxon>
    </lineage>
</organism>
<gene>
    <name evidence="2" type="ORF">THAOC_04910</name>
</gene>
<reference evidence="2 3" key="1">
    <citation type="journal article" date="2012" name="Genome Biol.">
        <title>Genome and low-iron response of an oceanic diatom adapted to chronic iron limitation.</title>
        <authorList>
            <person name="Lommer M."/>
            <person name="Specht M."/>
            <person name="Roy A.S."/>
            <person name="Kraemer L."/>
            <person name="Andreson R."/>
            <person name="Gutowska M.A."/>
            <person name="Wolf J."/>
            <person name="Bergner S.V."/>
            <person name="Schilhabel M.B."/>
            <person name="Klostermeier U.C."/>
            <person name="Beiko R.G."/>
            <person name="Rosenstiel P."/>
            <person name="Hippler M."/>
            <person name="Laroche J."/>
        </authorList>
    </citation>
    <scope>NUCLEOTIDE SEQUENCE [LARGE SCALE GENOMIC DNA]</scope>
    <source>
        <strain evidence="2 3">CCMP1005</strain>
    </source>
</reference>
<name>K0T714_THAOC</name>